<dbReference type="EMBL" id="JAODUO010000943">
    <property type="protein sequence ID" value="KAK2172647.1"/>
    <property type="molecule type" value="Genomic_DNA"/>
</dbReference>
<organism evidence="2 3">
    <name type="scientific">Ridgeia piscesae</name>
    <name type="common">Tubeworm</name>
    <dbReference type="NCBI Taxonomy" id="27915"/>
    <lineage>
        <taxon>Eukaryota</taxon>
        <taxon>Metazoa</taxon>
        <taxon>Spiralia</taxon>
        <taxon>Lophotrochozoa</taxon>
        <taxon>Annelida</taxon>
        <taxon>Polychaeta</taxon>
        <taxon>Sedentaria</taxon>
        <taxon>Canalipalpata</taxon>
        <taxon>Sabellida</taxon>
        <taxon>Siboglinidae</taxon>
        <taxon>Ridgeia</taxon>
    </lineage>
</organism>
<name>A0AAD9KJV7_RIDPI</name>
<sequence>MTEWAQMNPSPEVPSSPTPRFPPLNLSRSFDEPPAENHRLKSSRNSQYMAYGSDSARDLHLGGVTSYGHRPSKSRELPSSGHGARTLRPTSGSLDTARSQPPMKHYSLDIHDDSFGKLHPLGEPNMFPMYGTPRIRSGSLGGSWRHVREVLQAGGSRTVYINGEPRLMDHLNMSDSFMPFGRPKRPPWKATHAPAPYKVTAQRLENRATEGINWRIMR</sequence>
<keyword evidence="3" id="KW-1185">Reference proteome</keyword>
<comment type="caution">
    <text evidence="2">The sequence shown here is derived from an EMBL/GenBank/DDBJ whole genome shotgun (WGS) entry which is preliminary data.</text>
</comment>
<feature type="region of interest" description="Disordered" evidence="1">
    <location>
        <begin position="1"/>
        <end position="103"/>
    </location>
</feature>
<accession>A0AAD9KJV7</accession>
<evidence type="ECO:0000313" key="2">
    <source>
        <dbReference type="EMBL" id="KAK2172647.1"/>
    </source>
</evidence>
<protein>
    <submittedName>
        <fullName evidence="2">Uncharacterized protein</fullName>
    </submittedName>
</protein>
<feature type="compositionally biased region" description="Polar residues" evidence="1">
    <location>
        <begin position="1"/>
        <end position="10"/>
    </location>
</feature>
<evidence type="ECO:0000256" key="1">
    <source>
        <dbReference type="SAM" id="MobiDB-lite"/>
    </source>
</evidence>
<feature type="compositionally biased region" description="Basic and acidic residues" evidence="1">
    <location>
        <begin position="29"/>
        <end position="39"/>
    </location>
</feature>
<feature type="compositionally biased region" description="Polar residues" evidence="1">
    <location>
        <begin position="88"/>
        <end position="99"/>
    </location>
</feature>
<proteinExistence type="predicted"/>
<gene>
    <name evidence="2" type="ORF">NP493_944g02039</name>
</gene>
<feature type="compositionally biased region" description="Pro residues" evidence="1">
    <location>
        <begin position="11"/>
        <end position="22"/>
    </location>
</feature>
<dbReference type="Proteomes" id="UP001209878">
    <property type="component" value="Unassembled WGS sequence"/>
</dbReference>
<evidence type="ECO:0000313" key="3">
    <source>
        <dbReference type="Proteomes" id="UP001209878"/>
    </source>
</evidence>
<reference evidence="2" key="1">
    <citation type="journal article" date="2023" name="Mol. Biol. Evol.">
        <title>Third-Generation Sequencing Reveals the Adaptive Role of the Epigenome in Three Deep-Sea Polychaetes.</title>
        <authorList>
            <person name="Perez M."/>
            <person name="Aroh O."/>
            <person name="Sun Y."/>
            <person name="Lan Y."/>
            <person name="Juniper S.K."/>
            <person name="Young C.R."/>
            <person name="Angers B."/>
            <person name="Qian P.Y."/>
        </authorList>
    </citation>
    <scope>NUCLEOTIDE SEQUENCE</scope>
    <source>
        <strain evidence="2">R07B-5</strain>
    </source>
</reference>
<dbReference type="AlphaFoldDB" id="A0AAD9KJV7"/>